<dbReference type="PROSITE" id="PS50059">
    <property type="entry name" value="FKBP_PPIASE"/>
    <property type="match status" value="2"/>
</dbReference>
<feature type="region of interest" description="Disordered" evidence="6">
    <location>
        <begin position="171"/>
        <end position="190"/>
    </location>
</feature>
<name>A0A3N2CTE4_9ACTN</name>
<comment type="catalytic activity">
    <reaction evidence="1 4 5">
        <text>[protein]-peptidylproline (omega=180) = [protein]-peptidylproline (omega=0)</text>
        <dbReference type="Rhea" id="RHEA:16237"/>
        <dbReference type="Rhea" id="RHEA-COMP:10747"/>
        <dbReference type="Rhea" id="RHEA-COMP:10748"/>
        <dbReference type="ChEBI" id="CHEBI:83833"/>
        <dbReference type="ChEBI" id="CHEBI:83834"/>
        <dbReference type="EC" id="5.2.1.8"/>
    </reaction>
</comment>
<feature type="chain" id="PRO_5038574580" description="Peptidyl-prolyl cis-trans isomerase" evidence="7">
    <location>
        <begin position="21"/>
        <end position="316"/>
    </location>
</feature>
<dbReference type="InterPro" id="IPR046357">
    <property type="entry name" value="PPIase_dom_sf"/>
</dbReference>
<dbReference type="EC" id="5.2.1.8" evidence="5"/>
<dbReference type="RefSeq" id="WP_123389857.1">
    <property type="nucleotide sequence ID" value="NZ_RKHO01000001.1"/>
</dbReference>
<dbReference type="PROSITE" id="PS51257">
    <property type="entry name" value="PROKAR_LIPOPROTEIN"/>
    <property type="match status" value="1"/>
</dbReference>
<evidence type="ECO:0000259" key="8">
    <source>
        <dbReference type="PROSITE" id="PS50059"/>
    </source>
</evidence>
<reference evidence="9 10" key="1">
    <citation type="submission" date="2018-11" db="EMBL/GenBank/DDBJ databases">
        <title>Sequencing the genomes of 1000 actinobacteria strains.</title>
        <authorList>
            <person name="Klenk H.-P."/>
        </authorList>
    </citation>
    <scope>NUCLEOTIDE SEQUENCE [LARGE SCALE GENOMIC DNA]</scope>
    <source>
        <strain evidence="9 10">DSM 12652</strain>
    </source>
</reference>
<evidence type="ECO:0000313" key="9">
    <source>
        <dbReference type="EMBL" id="ROR90716.1"/>
    </source>
</evidence>
<evidence type="ECO:0000256" key="7">
    <source>
        <dbReference type="SAM" id="SignalP"/>
    </source>
</evidence>
<dbReference type="OrthoDB" id="25996at2"/>
<dbReference type="EMBL" id="RKHO01000001">
    <property type="protein sequence ID" value="ROR90716.1"/>
    <property type="molecule type" value="Genomic_DNA"/>
</dbReference>
<keyword evidence="2 4" id="KW-0697">Rotamase</keyword>
<organism evidence="9 10">
    <name type="scientific">Nocardioides aurantiacus</name>
    <dbReference type="NCBI Taxonomy" id="86796"/>
    <lineage>
        <taxon>Bacteria</taxon>
        <taxon>Bacillati</taxon>
        <taxon>Actinomycetota</taxon>
        <taxon>Actinomycetes</taxon>
        <taxon>Propionibacteriales</taxon>
        <taxon>Nocardioidaceae</taxon>
        <taxon>Nocardioides</taxon>
    </lineage>
</organism>
<evidence type="ECO:0000256" key="4">
    <source>
        <dbReference type="PROSITE-ProRule" id="PRU00277"/>
    </source>
</evidence>
<dbReference type="PANTHER" id="PTHR10516:SF443">
    <property type="entry name" value="FK506-BINDING PROTEIN 59-RELATED"/>
    <property type="match status" value="1"/>
</dbReference>
<gene>
    <name evidence="9" type="ORF">EDD33_1564</name>
</gene>
<dbReference type="InterPro" id="IPR001179">
    <property type="entry name" value="PPIase_FKBP_dom"/>
</dbReference>
<evidence type="ECO:0000256" key="6">
    <source>
        <dbReference type="SAM" id="MobiDB-lite"/>
    </source>
</evidence>
<accession>A0A3N2CTE4</accession>
<dbReference type="Gene3D" id="3.10.50.40">
    <property type="match status" value="2"/>
</dbReference>
<dbReference type="AlphaFoldDB" id="A0A3N2CTE4"/>
<evidence type="ECO:0000256" key="1">
    <source>
        <dbReference type="ARBA" id="ARBA00000971"/>
    </source>
</evidence>
<feature type="region of interest" description="Disordered" evidence="6">
    <location>
        <begin position="22"/>
        <end position="53"/>
    </location>
</feature>
<feature type="signal peptide" evidence="7">
    <location>
        <begin position="1"/>
        <end position="20"/>
    </location>
</feature>
<dbReference type="Proteomes" id="UP000281738">
    <property type="component" value="Unassembled WGS sequence"/>
</dbReference>
<dbReference type="Pfam" id="PF00254">
    <property type="entry name" value="FKBP_C"/>
    <property type="match status" value="2"/>
</dbReference>
<dbReference type="PANTHER" id="PTHR10516">
    <property type="entry name" value="PEPTIDYL-PROLYL CIS-TRANS ISOMERASE"/>
    <property type="match status" value="1"/>
</dbReference>
<evidence type="ECO:0000256" key="5">
    <source>
        <dbReference type="RuleBase" id="RU003915"/>
    </source>
</evidence>
<dbReference type="SUPFAM" id="SSF54534">
    <property type="entry name" value="FKBP-like"/>
    <property type="match status" value="2"/>
</dbReference>
<feature type="domain" description="PPIase FKBP-type" evidence="8">
    <location>
        <begin position="76"/>
        <end position="168"/>
    </location>
</feature>
<evidence type="ECO:0000256" key="3">
    <source>
        <dbReference type="ARBA" id="ARBA00023235"/>
    </source>
</evidence>
<dbReference type="GO" id="GO:0003755">
    <property type="term" value="F:peptidyl-prolyl cis-trans isomerase activity"/>
    <property type="evidence" value="ECO:0007669"/>
    <property type="project" value="UniProtKB-UniRule"/>
</dbReference>
<feature type="domain" description="PPIase FKBP-type" evidence="8">
    <location>
        <begin position="228"/>
        <end position="316"/>
    </location>
</feature>
<protein>
    <recommendedName>
        <fullName evidence="5">Peptidyl-prolyl cis-trans isomerase</fullName>
        <ecNumber evidence="5">5.2.1.8</ecNumber>
    </recommendedName>
</protein>
<evidence type="ECO:0000256" key="2">
    <source>
        <dbReference type="ARBA" id="ARBA00023110"/>
    </source>
</evidence>
<keyword evidence="10" id="KW-1185">Reference proteome</keyword>
<dbReference type="InterPro" id="IPR050689">
    <property type="entry name" value="FKBP-type_PPIase"/>
</dbReference>
<comment type="similarity">
    <text evidence="5">Belongs to the FKBP-type PPIase family.</text>
</comment>
<evidence type="ECO:0000313" key="10">
    <source>
        <dbReference type="Proteomes" id="UP000281738"/>
    </source>
</evidence>
<comment type="caution">
    <text evidence="9">The sequence shown here is derived from an EMBL/GenBank/DDBJ whole genome shotgun (WGS) entry which is preliminary data.</text>
</comment>
<proteinExistence type="inferred from homology"/>
<keyword evidence="3 4" id="KW-0413">Isomerase</keyword>
<sequence>MTPARRAAALLCALTLTVSACGSSEQKEEEESTDLRSQVDVSGDFGKAPEVDFTAPLEVGESASWTTEKGDGDPIGQASTAVLQLTLLDGRTGKKAISTFDKGQTPLQVSLTEQFLPSLAEALVGARAGSRVVVASTPEDAYGAGGSPQIGIKGGDPVVMVADVLATDPTDVLDGPTGDEVEPPAGSPTLVERDGVPTGFEVPAKAKKPTEVQVVPLRAGTGDAVEDPDRVTVNYLGAVWKGEKPFDQSYDKDPTTFSIGLGAVITCWDEGLVGQKEGARVMLVCPPDTAYGNTAQGEDIPARSTLVFVIDVLGVG</sequence>
<keyword evidence="7" id="KW-0732">Signal</keyword>